<proteinExistence type="predicted"/>
<keyword evidence="2" id="KW-1185">Reference proteome</keyword>
<dbReference type="AlphaFoldDB" id="A0A8S3RNN1"/>
<dbReference type="Proteomes" id="UP000683360">
    <property type="component" value="Unassembled WGS sequence"/>
</dbReference>
<evidence type="ECO:0000313" key="1">
    <source>
        <dbReference type="EMBL" id="CAG2206644.1"/>
    </source>
</evidence>
<reference evidence="1" key="1">
    <citation type="submission" date="2021-03" db="EMBL/GenBank/DDBJ databases">
        <authorList>
            <person name="Bekaert M."/>
        </authorList>
    </citation>
    <scope>NUCLEOTIDE SEQUENCE</scope>
</reference>
<protein>
    <submittedName>
        <fullName evidence="1">Uncharacterized protein</fullName>
    </submittedName>
</protein>
<organism evidence="1 2">
    <name type="scientific">Mytilus edulis</name>
    <name type="common">Blue mussel</name>
    <dbReference type="NCBI Taxonomy" id="6550"/>
    <lineage>
        <taxon>Eukaryota</taxon>
        <taxon>Metazoa</taxon>
        <taxon>Spiralia</taxon>
        <taxon>Lophotrochozoa</taxon>
        <taxon>Mollusca</taxon>
        <taxon>Bivalvia</taxon>
        <taxon>Autobranchia</taxon>
        <taxon>Pteriomorphia</taxon>
        <taxon>Mytilida</taxon>
        <taxon>Mytiloidea</taxon>
        <taxon>Mytilidae</taxon>
        <taxon>Mytilinae</taxon>
        <taxon>Mytilus</taxon>
    </lineage>
</organism>
<gene>
    <name evidence="1" type="ORF">MEDL_20963</name>
</gene>
<sequence length="286" mass="33255">MTERFDDELLKYGESYVLITLRTKHPDTRVFDDYHLIILKIPLSESKIPEFEESVTRMSPEPKPYIGTNNGEPDEVHNIPPHLLEVFKKAQNGRNKVEIKEMASLLRDFKDLFSMKESDIAQAAFVTEYGFLKEPKGRIARWIEILSAYDFQLNKDPERSIEMLMVYPVAPKNSAYALKCGPCNKCVKRSREMDSTLIVNNPKFIVPIRAVTRSETANLEKKYWTKWKEKYSSSKLTQYQEDDADIHPILDGLRKNEKPTDLTLSSKTTRHYFNLWDSLTLLNNVV</sequence>
<evidence type="ECO:0000313" key="2">
    <source>
        <dbReference type="Proteomes" id="UP000683360"/>
    </source>
</evidence>
<name>A0A8S3RNN1_MYTED</name>
<comment type="caution">
    <text evidence="1">The sequence shown here is derived from an EMBL/GenBank/DDBJ whole genome shotgun (WGS) entry which is preliminary data.</text>
</comment>
<accession>A0A8S3RNN1</accession>
<dbReference type="EMBL" id="CAJPWZ010001056">
    <property type="protein sequence ID" value="CAG2206644.1"/>
    <property type="molecule type" value="Genomic_DNA"/>
</dbReference>